<reference evidence="3 4" key="1">
    <citation type="submission" date="2015-12" db="EMBL/GenBank/DDBJ databases">
        <title>The genome of Folsomia candida.</title>
        <authorList>
            <person name="Faddeeva A."/>
            <person name="Derks M.F."/>
            <person name="Anvar Y."/>
            <person name="Smit S."/>
            <person name="Van Straalen N."/>
            <person name="Roelofs D."/>
        </authorList>
    </citation>
    <scope>NUCLEOTIDE SEQUENCE [LARGE SCALE GENOMIC DNA]</scope>
    <source>
        <strain evidence="3 4">VU population</strain>
        <tissue evidence="3">Whole body</tissue>
    </source>
</reference>
<dbReference type="OMA" id="IHPTFWT"/>
<dbReference type="InterPro" id="IPR002589">
    <property type="entry name" value="Macro_dom"/>
</dbReference>
<dbReference type="InterPro" id="IPR043472">
    <property type="entry name" value="Macro_dom-like"/>
</dbReference>
<evidence type="ECO:0000313" key="4">
    <source>
        <dbReference type="Proteomes" id="UP000198287"/>
    </source>
</evidence>
<dbReference type="SUPFAM" id="SSF52087">
    <property type="entry name" value="CRAL/TRIO domain"/>
    <property type="match status" value="1"/>
</dbReference>
<dbReference type="Pfam" id="PF01661">
    <property type="entry name" value="Macro"/>
    <property type="match status" value="1"/>
</dbReference>
<dbReference type="AlphaFoldDB" id="A0A226DYZ9"/>
<proteinExistence type="predicted"/>
<dbReference type="OrthoDB" id="365077at2759"/>
<dbReference type="Pfam" id="PF13716">
    <property type="entry name" value="CRAL_TRIO_2"/>
    <property type="match status" value="1"/>
</dbReference>
<dbReference type="EMBL" id="LNIX01000009">
    <property type="protein sequence ID" value="OXA50503.1"/>
    <property type="molecule type" value="Genomic_DNA"/>
</dbReference>
<comment type="caution">
    <text evidence="3">The sequence shown here is derived from an EMBL/GenBank/DDBJ whole genome shotgun (WGS) entry which is preliminary data.</text>
</comment>
<keyword evidence="4" id="KW-1185">Reference proteome</keyword>
<feature type="domain" description="CRAL-TRIO" evidence="1">
    <location>
        <begin position="358"/>
        <end position="514"/>
    </location>
</feature>
<dbReference type="CDD" id="cd00170">
    <property type="entry name" value="SEC14"/>
    <property type="match status" value="1"/>
</dbReference>
<dbReference type="PANTHER" id="PTHR48411">
    <property type="entry name" value="OS01G0948300 PROTEIN"/>
    <property type="match status" value="1"/>
</dbReference>
<sequence>MGDLEISIGDEPTGAVKWSEMDLTNLDLNTWNYINRNFDSSPFPIDPVINSRIALWFGDILSLTVDGLATTTNESLDEIQESILFRTGSNYPQEIRNEIKSIRTGEARVVSGHPNLPCRNLLLTVTPRFSEKYKTAAETALYSCYSSVLEKVSEKRMETVAIPPLHLGGKTNFPDELGVHVAIRTVRRFLEKGHSYPRLIVLCVPDPKLFRQSVADKHLLPSTSVLSHYLLRQTPRISKQFVTLPLFVIYAHEEYACVRLPTQIGDEEGAAWLPDRKIRIFANPAEHPERNEEDDLGVGIMEQLNRDFVQMKEDIDKERLITDGRKRRSFSSLSEPERNIAIEIETKERQERILRRARTEDLSSIEKTGCLYRSGQDRCGRQIVVVVGKWFRPEAMDLDKTFLYLVRLLDDIDGPYCVVYFHAATGTENRPGLKWMRAVYDNLEYRFKKNLKALYIIHPTMWTKVMCWWFLTFLAPNIKQKLLNVPGLSELYAAVEPNQIKIPAYISEHDITLHGFGAIAYSHTHSGASTPVK</sequence>
<protein>
    <submittedName>
        <fullName evidence="3">Protein GDAP2</fullName>
    </submittedName>
</protein>
<dbReference type="InterPro" id="IPR001251">
    <property type="entry name" value="CRAL-TRIO_dom"/>
</dbReference>
<dbReference type="PROSITE" id="PS50191">
    <property type="entry name" value="CRAL_TRIO"/>
    <property type="match status" value="1"/>
</dbReference>
<gene>
    <name evidence="3" type="ORF">Fcan01_15179</name>
</gene>
<evidence type="ECO:0000259" key="1">
    <source>
        <dbReference type="PROSITE" id="PS50191"/>
    </source>
</evidence>
<evidence type="ECO:0000313" key="3">
    <source>
        <dbReference type="EMBL" id="OXA50503.1"/>
    </source>
</evidence>
<dbReference type="InterPro" id="IPR036865">
    <property type="entry name" value="CRAL-TRIO_dom_sf"/>
</dbReference>
<dbReference type="Gene3D" id="3.40.220.10">
    <property type="entry name" value="Leucine Aminopeptidase, subunit E, domain 1"/>
    <property type="match status" value="1"/>
</dbReference>
<dbReference type="Gene3D" id="3.40.525.10">
    <property type="entry name" value="CRAL-TRIO lipid binding domain"/>
    <property type="match status" value="1"/>
</dbReference>
<name>A0A226DYZ9_FOLCA</name>
<dbReference type="Proteomes" id="UP000198287">
    <property type="component" value="Unassembled WGS sequence"/>
</dbReference>
<evidence type="ECO:0000259" key="2">
    <source>
        <dbReference type="PROSITE" id="PS51154"/>
    </source>
</evidence>
<feature type="domain" description="Macro" evidence="2">
    <location>
        <begin position="40"/>
        <end position="218"/>
    </location>
</feature>
<organism evidence="3 4">
    <name type="scientific">Folsomia candida</name>
    <name type="common">Springtail</name>
    <dbReference type="NCBI Taxonomy" id="158441"/>
    <lineage>
        <taxon>Eukaryota</taxon>
        <taxon>Metazoa</taxon>
        <taxon>Ecdysozoa</taxon>
        <taxon>Arthropoda</taxon>
        <taxon>Hexapoda</taxon>
        <taxon>Collembola</taxon>
        <taxon>Entomobryomorpha</taxon>
        <taxon>Isotomoidea</taxon>
        <taxon>Isotomidae</taxon>
        <taxon>Proisotominae</taxon>
        <taxon>Folsomia</taxon>
    </lineage>
</organism>
<dbReference type="PANTHER" id="PTHR48411:SF1">
    <property type="entry name" value="OS01G0948300 PROTEIN"/>
    <property type="match status" value="1"/>
</dbReference>
<dbReference type="PROSITE" id="PS51154">
    <property type="entry name" value="MACRO"/>
    <property type="match status" value="1"/>
</dbReference>
<accession>A0A226DYZ9</accession>
<dbReference type="SUPFAM" id="SSF52949">
    <property type="entry name" value="Macro domain-like"/>
    <property type="match status" value="1"/>
</dbReference>